<evidence type="ECO:0000313" key="6">
    <source>
        <dbReference type="Proteomes" id="UP000000852"/>
    </source>
</evidence>
<dbReference type="PANTHER" id="PTHR38478:SF1">
    <property type="entry name" value="ZINC DEPENDENT METALLOPROTEASE DOMAIN LIPOPROTEIN"/>
    <property type="match status" value="1"/>
</dbReference>
<dbReference type="HOGENOM" id="CLU_008630_1_0_10"/>
<protein>
    <recommendedName>
        <fullName evidence="7">Zinc-dependent metalloprotease</fullName>
    </recommendedName>
</protein>
<name>C6XWQ8_PEDHD</name>
<dbReference type="STRING" id="485917.Phep_1995"/>
<dbReference type="GO" id="GO:0008237">
    <property type="term" value="F:metallopeptidase activity"/>
    <property type="evidence" value="ECO:0007669"/>
    <property type="project" value="InterPro"/>
</dbReference>
<feature type="signal peptide" evidence="1">
    <location>
        <begin position="1"/>
        <end position="24"/>
    </location>
</feature>
<dbReference type="Proteomes" id="UP000000852">
    <property type="component" value="Chromosome"/>
</dbReference>
<sequence length="890" mass="101042">MRYSKLIAAFATCTVFLISCSVFKKKQKTVTTSIATATKSTSDTTKKTPVSKLNPYDQVITKNTKSAYGLINFHRVQDKYFFEIPNSLLETDLLVVNRISKGASGTSQANSGYSGDQINENVVRFSKGPNDKLYIKSVSYTERSTDSTDNGMYRSVRNSGLQPIVAAFDIKALSKDSTAVVIDVTDYLNGDNEVLFFNSGAKSGLKLGGLQADKSYISSGKAFPQSLEIKTVKTYSKAAGPASPGIPPTGIGNATYELNSSIIRLPQNPMLPRFYDDRIGYFSTGYIDFDRNSQGVAQTTMITRWRLEPKKEDEAKYLKGELVEPTRQIIFYIDPTTPKKWVPYLIQGVNDWNIAFEAAGFKNAIVAKEAPTNAQDSTWSIESARYNVIVYKPSAISNASGPHVHDPRTGEILETHINWYHNVMQLLRNWYFIQAAAVDPKARKMKFDDELMGQLIRFVSSHEVGHTLGLTHNFGSSSTVPVEKLRDKAWVEANGHTPSIMDYARFNYVAQPEDGISEKGIFPRIGIYDKWAIEWGYRWFPTFNSREEEKSHMNNWIVKQLKMDKRYWYGEQSINVSDPRRQSEDLGDNAMKAGYYGIKNLKRIVPNLIQWTNEANEGYKNLDIMYKEVVAQYKRYISHVVNNIGLLSWNKQPVEENGDLLEFTPKNKQREAVRFLQDQLFETPKWLMDAKIFKKVGGQGPNLPLALQVPALNQLLSPDNYLRLVIYKDAQPENAYEFHQLLNDLMQGIWKELPNQLPIDYYRRNLQKVYAERLIELLDLSKSADPMEKIQGPYFNYRSDMSPIVRSHMKTLLHKINSALPLYKDKLSREHLLQVKSRLQNTLNPNAVIISGNVNERSPSAGFALSNIDSITRECCGHHGLGNSKFQSCW</sequence>
<dbReference type="InterPro" id="IPR024079">
    <property type="entry name" value="MetalloPept_cat_dom_sf"/>
</dbReference>
<feature type="domain" description="EcxA zinc-binding" evidence="2">
    <location>
        <begin position="444"/>
        <end position="754"/>
    </location>
</feature>
<dbReference type="Gene3D" id="3.40.390.10">
    <property type="entry name" value="Collagenase (Catalytic Domain)"/>
    <property type="match status" value="1"/>
</dbReference>
<proteinExistence type="predicted"/>
<gene>
    <name evidence="5" type="ordered locus">Phep_1995</name>
</gene>
<organism evidence="5 6">
    <name type="scientific">Pedobacter heparinus (strain ATCC 13125 / DSM 2366 / CIP 104194 / JCM 7457 / NBRC 12017 / NCIMB 9290 / NRRL B-14731 / HIM 762-3)</name>
    <dbReference type="NCBI Taxonomy" id="485917"/>
    <lineage>
        <taxon>Bacteria</taxon>
        <taxon>Pseudomonadati</taxon>
        <taxon>Bacteroidota</taxon>
        <taxon>Sphingobacteriia</taxon>
        <taxon>Sphingobacteriales</taxon>
        <taxon>Sphingobacteriaceae</taxon>
        <taxon>Pedobacter</taxon>
    </lineage>
</organism>
<dbReference type="PANTHER" id="PTHR38478">
    <property type="entry name" value="PEPTIDASE M1A AND M12B"/>
    <property type="match status" value="1"/>
</dbReference>
<evidence type="ECO:0008006" key="7">
    <source>
        <dbReference type="Google" id="ProtNLM"/>
    </source>
</evidence>
<dbReference type="InterPro" id="IPR033428">
    <property type="entry name" value="DUF5118"/>
</dbReference>
<evidence type="ECO:0000256" key="1">
    <source>
        <dbReference type="SAM" id="SignalP"/>
    </source>
</evidence>
<evidence type="ECO:0000259" key="2">
    <source>
        <dbReference type="Pfam" id="PF16313"/>
    </source>
</evidence>
<dbReference type="InterPro" id="IPR034032">
    <property type="entry name" value="Zn_MMP-like_bac"/>
</dbReference>
<dbReference type="Pfam" id="PF16313">
    <property type="entry name" value="DUF4953"/>
    <property type="match status" value="1"/>
</dbReference>
<keyword evidence="6" id="KW-1185">Reference proteome</keyword>
<dbReference type="InterPro" id="IPR032534">
    <property type="entry name" value="EcxA_zinc-bd"/>
</dbReference>
<dbReference type="PROSITE" id="PS51257">
    <property type="entry name" value="PROKAR_LIPOPROTEIN"/>
    <property type="match status" value="1"/>
</dbReference>
<dbReference type="eggNOG" id="COG5549">
    <property type="taxonomic scope" value="Bacteria"/>
</dbReference>
<accession>C6XWQ8</accession>
<feature type="domain" description="DUF5117" evidence="3">
    <location>
        <begin position="115"/>
        <end position="310"/>
    </location>
</feature>
<dbReference type="Pfam" id="PF17148">
    <property type="entry name" value="DUF5117"/>
    <property type="match status" value="1"/>
</dbReference>
<evidence type="ECO:0000313" key="5">
    <source>
        <dbReference type="EMBL" id="ACU04202.1"/>
    </source>
</evidence>
<dbReference type="KEGG" id="phe:Phep_1995"/>
<dbReference type="AlphaFoldDB" id="C6XWQ8"/>
<feature type="domain" description="DUF5118" evidence="4">
    <location>
        <begin position="54"/>
        <end position="102"/>
    </location>
</feature>
<keyword evidence="1" id="KW-0732">Signal</keyword>
<dbReference type="SUPFAM" id="SSF55486">
    <property type="entry name" value="Metalloproteases ('zincins'), catalytic domain"/>
    <property type="match status" value="1"/>
</dbReference>
<reference evidence="5 6" key="1">
    <citation type="journal article" date="2009" name="Stand. Genomic Sci.">
        <title>Complete genome sequence of Pedobacter heparinus type strain (HIM 762-3).</title>
        <authorList>
            <person name="Han C."/>
            <person name="Spring S."/>
            <person name="Lapidus A."/>
            <person name="Del Rio T.G."/>
            <person name="Tice H."/>
            <person name="Copeland A."/>
            <person name="Cheng J.F."/>
            <person name="Lucas S."/>
            <person name="Chen F."/>
            <person name="Nolan M."/>
            <person name="Bruce D."/>
            <person name="Goodwin L."/>
            <person name="Pitluck S."/>
            <person name="Ivanova N."/>
            <person name="Mavromatis K."/>
            <person name="Mikhailova N."/>
            <person name="Pati A."/>
            <person name="Chen A."/>
            <person name="Palaniappan K."/>
            <person name="Land M."/>
            <person name="Hauser L."/>
            <person name="Chang Y.J."/>
            <person name="Jeffries C.C."/>
            <person name="Saunders E."/>
            <person name="Chertkov O."/>
            <person name="Brettin T."/>
            <person name="Goker M."/>
            <person name="Rohde M."/>
            <person name="Bristow J."/>
            <person name="Eisen J.A."/>
            <person name="Markowitz V."/>
            <person name="Hugenholtz P."/>
            <person name="Kyrpides N.C."/>
            <person name="Klenk H.P."/>
            <person name="Detter J.C."/>
        </authorList>
    </citation>
    <scope>NUCLEOTIDE SEQUENCE [LARGE SCALE GENOMIC DNA]</scope>
    <source>
        <strain evidence="6">ATCC 13125 / DSM 2366 / CIP 104194 / JCM 7457 / NBRC 12017 / NCIMB 9290 / NRRL B-14731 / HIM 762-3</strain>
    </source>
</reference>
<evidence type="ECO:0000259" key="3">
    <source>
        <dbReference type="Pfam" id="PF17148"/>
    </source>
</evidence>
<evidence type="ECO:0000259" key="4">
    <source>
        <dbReference type="Pfam" id="PF17162"/>
    </source>
</evidence>
<dbReference type="InterPro" id="IPR033413">
    <property type="entry name" value="DUF5117"/>
</dbReference>
<dbReference type="EMBL" id="CP001681">
    <property type="protein sequence ID" value="ACU04202.1"/>
    <property type="molecule type" value="Genomic_DNA"/>
</dbReference>
<dbReference type="Pfam" id="PF17162">
    <property type="entry name" value="DUF5118"/>
    <property type="match status" value="1"/>
</dbReference>
<feature type="chain" id="PRO_5002971874" description="Zinc-dependent metalloprotease" evidence="1">
    <location>
        <begin position="25"/>
        <end position="890"/>
    </location>
</feature>
<dbReference type="CDD" id="cd04276">
    <property type="entry name" value="ZnMc_MMP_like_2"/>
    <property type="match status" value="1"/>
</dbReference>